<comment type="caution">
    <text evidence="2">The sequence shown here is derived from an EMBL/GenBank/DDBJ whole genome shotgun (WGS) entry which is preliminary data.</text>
</comment>
<dbReference type="Gene3D" id="3.40.50.1980">
    <property type="entry name" value="Nitrogenase molybdenum iron protein domain"/>
    <property type="match status" value="2"/>
</dbReference>
<evidence type="ECO:0000259" key="1">
    <source>
        <dbReference type="PROSITE" id="PS50983"/>
    </source>
</evidence>
<keyword evidence="3" id="KW-1185">Reference proteome</keyword>
<proteinExistence type="predicted"/>
<name>A0A2V2N6W6_9EURY</name>
<dbReference type="PANTHER" id="PTHR30535">
    <property type="entry name" value="VITAMIN B12-BINDING PROTEIN"/>
    <property type="match status" value="1"/>
</dbReference>
<sequence>MVPSGVAIMKGISFVKYFAILSIIGLICIAPVFAESAGTHTVTDMSGTEISVPTDIQSILIACQGGVAQEIVIMGDPKKVVGMSAMNLFPMFTKMFPELKNLPDAGSFDDLNMETILKLKPDVVINSVTAKKGNPKITENGIPVFQALTGKATADTIYNEFRAFGDLLNNKAKSEELIAYWDEKKKFINDRLKSLPDDKRKTVFYASNKDLGTDTSWGVSYVATSGGINVAKDLGDAKVNPEKLAEWNPDVIIVQGSTDGKYPDKDIINNPQLSGLSAIKNGQVYNVPNGGFWWCRPSPESPLGFLWLAKTLYPDTFADVDMKKEMKTFFKTFYRYDLSDDEADAILSVNK</sequence>
<reference evidence="2 3" key="1">
    <citation type="submission" date="2018-05" db="EMBL/GenBank/DDBJ databases">
        <title>Draft genome of Methanospirillum lacunae Ki8-1.</title>
        <authorList>
            <person name="Dueholm M.S."/>
            <person name="Nielsen P.H."/>
            <person name="Bakmann L.F."/>
            <person name="Otzen D.E."/>
        </authorList>
    </citation>
    <scope>NUCLEOTIDE SEQUENCE [LARGE SCALE GENOMIC DNA]</scope>
    <source>
        <strain evidence="2 3">Ki8-1</strain>
    </source>
</reference>
<feature type="domain" description="Fe/B12 periplasmic-binding" evidence="1">
    <location>
        <begin position="59"/>
        <end position="316"/>
    </location>
</feature>
<dbReference type="CDD" id="cd01142">
    <property type="entry name" value="TroA_e"/>
    <property type="match status" value="1"/>
</dbReference>
<accession>A0A2V2N6W6</accession>
<evidence type="ECO:0000313" key="3">
    <source>
        <dbReference type="Proteomes" id="UP000245657"/>
    </source>
</evidence>
<dbReference type="Pfam" id="PF01497">
    <property type="entry name" value="Peripla_BP_2"/>
    <property type="match status" value="1"/>
</dbReference>
<dbReference type="InterPro" id="IPR050902">
    <property type="entry name" value="ABC_Transporter_SBP"/>
</dbReference>
<dbReference type="Proteomes" id="UP000245657">
    <property type="component" value="Unassembled WGS sequence"/>
</dbReference>
<gene>
    <name evidence="2" type="ORF">DK846_10405</name>
</gene>
<dbReference type="EMBL" id="QGMY01000008">
    <property type="protein sequence ID" value="PWR71271.1"/>
    <property type="molecule type" value="Genomic_DNA"/>
</dbReference>
<dbReference type="PANTHER" id="PTHR30535:SF34">
    <property type="entry name" value="MOLYBDATE-BINDING PROTEIN MOLA"/>
    <property type="match status" value="1"/>
</dbReference>
<dbReference type="AlphaFoldDB" id="A0A2V2N6W6"/>
<protein>
    <submittedName>
        <fullName evidence="2">ABC transporter substrate-binding protein</fullName>
    </submittedName>
</protein>
<organism evidence="2 3">
    <name type="scientific">Methanospirillum lacunae</name>
    <dbReference type="NCBI Taxonomy" id="668570"/>
    <lineage>
        <taxon>Archaea</taxon>
        <taxon>Methanobacteriati</taxon>
        <taxon>Methanobacteriota</taxon>
        <taxon>Stenosarchaea group</taxon>
        <taxon>Methanomicrobia</taxon>
        <taxon>Methanomicrobiales</taxon>
        <taxon>Methanospirillaceae</taxon>
        <taxon>Methanospirillum</taxon>
    </lineage>
</organism>
<dbReference type="PROSITE" id="PS50983">
    <property type="entry name" value="FE_B12_PBP"/>
    <property type="match status" value="1"/>
</dbReference>
<dbReference type="InterPro" id="IPR002491">
    <property type="entry name" value="ABC_transptr_periplasmic_BD"/>
</dbReference>
<dbReference type="SUPFAM" id="SSF53807">
    <property type="entry name" value="Helical backbone' metal receptor"/>
    <property type="match status" value="1"/>
</dbReference>
<evidence type="ECO:0000313" key="2">
    <source>
        <dbReference type="EMBL" id="PWR71271.1"/>
    </source>
</evidence>